<dbReference type="AlphaFoldDB" id="U6GT89"/>
<name>U6GT89_EIMAC</name>
<dbReference type="GeneID" id="25271802"/>
<gene>
    <name evidence="2" type="ORF">EAH_00037320</name>
</gene>
<feature type="region of interest" description="Disordered" evidence="1">
    <location>
        <begin position="1"/>
        <end position="63"/>
    </location>
</feature>
<dbReference type="VEuPathDB" id="ToxoDB:EAH_00037320"/>
<dbReference type="RefSeq" id="XP_013247486.1">
    <property type="nucleotide sequence ID" value="XM_013392032.1"/>
</dbReference>
<organism evidence="2 3">
    <name type="scientific">Eimeria acervulina</name>
    <name type="common">Coccidian parasite</name>
    <dbReference type="NCBI Taxonomy" id="5801"/>
    <lineage>
        <taxon>Eukaryota</taxon>
        <taxon>Sar</taxon>
        <taxon>Alveolata</taxon>
        <taxon>Apicomplexa</taxon>
        <taxon>Conoidasida</taxon>
        <taxon>Coccidia</taxon>
        <taxon>Eucoccidiorida</taxon>
        <taxon>Eimeriorina</taxon>
        <taxon>Eimeriidae</taxon>
        <taxon>Eimeria</taxon>
    </lineage>
</organism>
<feature type="compositionally biased region" description="Low complexity" evidence="1">
    <location>
        <begin position="34"/>
        <end position="45"/>
    </location>
</feature>
<reference evidence="2" key="1">
    <citation type="submission" date="2013-10" db="EMBL/GenBank/DDBJ databases">
        <title>Genomic analysis of the causative agents of coccidiosis in chickens.</title>
        <authorList>
            <person name="Reid A.J."/>
            <person name="Blake D."/>
            <person name="Billington K."/>
            <person name="Browne H."/>
            <person name="Dunn M."/>
            <person name="Hung S."/>
            <person name="Kawahara F."/>
            <person name="Miranda-Saavedra D."/>
            <person name="Mourier T."/>
            <person name="Nagra H."/>
            <person name="Otto T.D."/>
            <person name="Rawlings N."/>
            <person name="Sanchez A."/>
            <person name="Sanders M."/>
            <person name="Subramaniam C."/>
            <person name="Tay Y."/>
            <person name="Dear P."/>
            <person name="Doerig C."/>
            <person name="Gruber A."/>
            <person name="Parkinson J."/>
            <person name="Shirley M."/>
            <person name="Wan K.L."/>
            <person name="Berriman M."/>
            <person name="Tomley F."/>
            <person name="Pain A."/>
        </authorList>
    </citation>
    <scope>NUCLEOTIDE SEQUENCE</scope>
    <source>
        <strain evidence="2">Houghton</strain>
    </source>
</reference>
<evidence type="ECO:0000256" key="1">
    <source>
        <dbReference type="SAM" id="MobiDB-lite"/>
    </source>
</evidence>
<evidence type="ECO:0000313" key="3">
    <source>
        <dbReference type="Proteomes" id="UP000018050"/>
    </source>
</evidence>
<dbReference type="Proteomes" id="UP000018050">
    <property type="component" value="Unassembled WGS sequence"/>
</dbReference>
<sequence length="133" mass="14300">MPKQTASASGAPPHEAPEGDTAAAAEAAAEHSDAAAAAAEPAAAGKQQQQGKSRKVRFQKNDPNTFTFKLLPVSQQQLREQAAAAAAHQRPRMQLQRVIPPNARNKPQQPLPEYLQQQLEKLDIGEEETGTFV</sequence>
<evidence type="ECO:0000313" key="2">
    <source>
        <dbReference type="EMBL" id="CDI83390.1"/>
    </source>
</evidence>
<reference evidence="2" key="2">
    <citation type="submission" date="2013-10" db="EMBL/GenBank/DDBJ databases">
        <authorList>
            <person name="Aslett M."/>
        </authorList>
    </citation>
    <scope>NUCLEOTIDE SEQUENCE</scope>
    <source>
        <strain evidence="2">Houghton</strain>
    </source>
</reference>
<protein>
    <submittedName>
        <fullName evidence="2">Uncharacterized protein</fullName>
    </submittedName>
</protein>
<keyword evidence="3" id="KW-1185">Reference proteome</keyword>
<feature type="compositionally biased region" description="Low complexity" evidence="1">
    <location>
        <begin position="80"/>
        <end position="94"/>
    </location>
</feature>
<proteinExistence type="predicted"/>
<feature type="region of interest" description="Disordered" evidence="1">
    <location>
        <begin position="80"/>
        <end position="111"/>
    </location>
</feature>
<accession>U6GT89</accession>
<dbReference type="EMBL" id="HG673407">
    <property type="protein sequence ID" value="CDI83390.1"/>
    <property type="molecule type" value="Genomic_DNA"/>
</dbReference>